<dbReference type="InterPro" id="IPR003656">
    <property type="entry name" value="Znf_BED"/>
</dbReference>
<evidence type="ECO:0000313" key="14">
    <source>
        <dbReference type="Proteomes" id="UP000070412"/>
    </source>
</evidence>
<keyword evidence="7" id="KW-0539">Nucleus</keyword>
<keyword evidence="6" id="KW-0804">Transcription</keyword>
<proteinExistence type="predicted"/>
<dbReference type="GO" id="GO:0003677">
    <property type="term" value="F:DNA binding"/>
    <property type="evidence" value="ECO:0007669"/>
    <property type="project" value="InterPro"/>
</dbReference>
<reference evidence="13" key="4">
    <citation type="submission" date="2022-06" db="UniProtKB">
        <authorList>
            <consortium name="EnsemblMetazoa"/>
        </authorList>
    </citation>
    <scope>IDENTIFICATION</scope>
</reference>
<dbReference type="OrthoDB" id="1607513at2759"/>
<evidence type="ECO:0000313" key="11">
    <source>
        <dbReference type="EMBL" id="KAF7489544.1"/>
    </source>
</evidence>
<evidence type="ECO:0000256" key="3">
    <source>
        <dbReference type="ARBA" id="ARBA00022771"/>
    </source>
</evidence>
<reference evidence="11" key="3">
    <citation type="submission" date="2020-01" db="EMBL/GenBank/DDBJ databases">
        <authorList>
            <person name="Korhonen P.K.K."/>
            <person name="Guangxu M.G."/>
            <person name="Wang T.W."/>
            <person name="Stroehlein A.J.S."/>
            <person name="Young N.D."/>
            <person name="Ang C.-S.A."/>
            <person name="Fernando D.W.F."/>
            <person name="Lu H.L."/>
            <person name="Taylor S.T."/>
            <person name="Ehtesham M.E.M."/>
            <person name="Najaraj S.H.N."/>
            <person name="Harsha G.H.G."/>
            <person name="Madugundu A.M."/>
            <person name="Renuse S.R."/>
            <person name="Holt D.H."/>
            <person name="Pandey A.P."/>
            <person name="Papenfuss A.P."/>
            <person name="Gasser R.B.G."/>
            <person name="Fischer K.F."/>
        </authorList>
    </citation>
    <scope>NUCLEOTIDE SEQUENCE</scope>
    <source>
        <strain evidence="11">SSS_KF_BRIS2020</strain>
    </source>
</reference>
<dbReference type="AlphaFoldDB" id="A0A132A3N6"/>
<name>A0A132A3N6_SARSC</name>
<dbReference type="VEuPathDB" id="VectorBase:SSCA009422"/>
<dbReference type="Proteomes" id="UP000070412">
    <property type="component" value="Unassembled WGS sequence"/>
</dbReference>
<reference evidence="14" key="2">
    <citation type="journal article" date="2020" name="PLoS Negl. Trop. Dis.">
        <title>High-quality nuclear genome for Sarcoptes scabiei-A critical resource for a neglected parasite.</title>
        <authorList>
            <person name="Korhonen P.K."/>
            <person name="Gasser R.B."/>
            <person name="Ma G."/>
            <person name="Wang T."/>
            <person name="Stroehlein A.J."/>
            <person name="Young N.D."/>
            <person name="Ang C.S."/>
            <person name="Fernando D.D."/>
            <person name="Lu H.C."/>
            <person name="Taylor S."/>
            <person name="Reynolds S.L."/>
            <person name="Mofiz E."/>
            <person name="Najaraj S.H."/>
            <person name="Gowda H."/>
            <person name="Madugundu A."/>
            <person name="Renuse S."/>
            <person name="Holt D."/>
            <person name="Pandey A."/>
            <person name="Papenfuss A.T."/>
            <person name="Fischer K."/>
        </authorList>
    </citation>
    <scope>NUCLEOTIDE SEQUENCE [LARGE SCALE GENOMIC DNA]</scope>
</reference>
<keyword evidence="3 8" id="KW-0863">Zinc-finger</keyword>
<dbReference type="SMART" id="SM00614">
    <property type="entry name" value="ZnF_BED"/>
    <property type="match status" value="2"/>
</dbReference>
<dbReference type="InterPro" id="IPR052035">
    <property type="entry name" value="ZnF_BED_domain_contain"/>
</dbReference>
<dbReference type="GO" id="GO:0008270">
    <property type="term" value="F:zinc ion binding"/>
    <property type="evidence" value="ECO:0007669"/>
    <property type="project" value="UniProtKB-KW"/>
</dbReference>
<evidence type="ECO:0000313" key="13">
    <source>
        <dbReference type="EnsemblMetazoa" id="KAF7489544.1"/>
    </source>
</evidence>
<dbReference type="PROSITE" id="PS50808">
    <property type="entry name" value="ZF_BED"/>
    <property type="match status" value="2"/>
</dbReference>
<dbReference type="InterPro" id="IPR036236">
    <property type="entry name" value="Znf_C2H2_sf"/>
</dbReference>
<evidence type="ECO:0000256" key="6">
    <source>
        <dbReference type="ARBA" id="ARBA00023163"/>
    </source>
</evidence>
<dbReference type="PANTHER" id="PTHR46481">
    <property type="entry name" value="ZINC FINGER BED DOMAIN-CONTAINING PROTEIN 4"/>
    <property type="match status" value="1"/>
</dbReference>
<protein>
    <submittedName>
        <fullName evidence="11">Zinc finger BED domain-containing protein 1</fullName>
    </submittedName>
</protein>
<dbReference type="Pfam" id="PF02892">
    <property type="entry name" value="zf-BED"/>
    <property type="match status" value="2"/>
</dbReference>
<gene>
    <name evidence="12" type="ORF">QR98_0040720</name>
    <name evidence="11" type="ORF">SSS_2357</name>
</gene>
<organism evidence="12 15">
    <name type="scientific">Sarcoptes scabiei</name>
    <name type="common">Itch mite</name>
    <name type="synonym">Acarus scabiei</name>
    <dbReference type="NCBI Taxonomy" id="52283"/>
    <lineage>
        <taxon>Eukaryota</taxon>
        <taxon>Metazoa</taxon>
        <taxon>Ecdysozoa</taxon>
        <taxon>Arthropoda</taxon>
        <taxon>Chelicerata</taxon>
        <taxon>Arachnida</taxon>
        <taxon>Acari</taxon>
        <taxon>Acariformes</taxon>
        <taxon>Sarcoptiformes</taxon>
        <taxon>Astigmata</taxon>
        <taxon>Psoroptidia</taxon>
        <taxon>Sarcoptoidea</taxon>
        <taxon>Sarcoptidae</taxon>
        <taxon>Sarcoptinae</taxon>
        <taxon>Sarcoptes</taxon>
    </lineage>
</organism>
<dbReference type="GO" id="GO:0009791">
    <property type="term" value="P:post-embryonic development"/>
    <property type="evidence" value="ECO:0007669"/>
    <property type="project" value="UniProtKB-ARBA"/>
</dbReference>
<evidence type="ECO:0000256" key="8">
    <source>
        <dbReference type="PROSITE-ProRule" id="PRU00027"/>
    </source>
</evidence>
<dbReference type="EnsemblMetazoa" id="SSS_2357s_mrna">
    <property type="protein sequence ID" value="KAF7489544.1"/>
    <property type="gene ID" value="SSS_2357"/>
</dbReference>
<feature type="region of interest" description="Disordered" evidence="9">
    <location>
        <begin position="246"/>
        <end position="274"/>
    </location>
</feature>
<sequence length="376" mass="42832">MLPSSKAKTSRSLIWNYFEPVDTKYTKCLLCGSSYRNSGNTTNLIDHIKRRHRAQYIKLNKEMKDELDSNKDDETTSLDVEIPEAVKTIDLKSDLAGTGQTPHAEDSGGENIETYEVENIYDDDECVDQEEIEHRTVDIENNQMKEGVTLKKRKNDHAINVVPLPHARSEVWSYFGFQADDDGIIVDRTKAICRLCASTFCYSGNTTNFYSHLKSMHSEVKLRAFSKMNRINMKRNYSGIAEDDDESFSLDSGNQTSHSVSNGNPTVSYSNPLTSLDYDDPLPERSLNDDNIIYFDDITQCIIDFLITDCRPLCVAQGRGFQRLLRLLAPGYVLPDRQKLSNALRKRYDDLRRERDPSTVTSSSLSATERFNNLIN</sequence>
<dbReference type="EMBL" id="JXLN01010384">
    <property type="protein sequence ID" value="KPM05607.1"/>
    <property type="molecule type" value="Genomic_DNA"/>
</dbReference>
<evidence type="ECO:0000259" key="10">
    <source>
        <dbReference type="PROSITE" id="PS50808"/>
    </source>
</evidence>
<evidence type="ECO:0000313" key="15">
    <source>
        <dbReference type="Proteomes" id="UP000616769"/>
    </source>
</evidence>
<feature type="domain" description="BED-type" evidence="10">
    <location>
        <begin position="9"/>
        <end position="59"/>
    </location>
</feature>
<evidence type="ECO:0000256" key="7">
    <source>
        <dbReference type="ARBA" id="ARBA00023242"/>
    </source>
</evidence>
<comment type="subcellular location">
    <subcellularLocation>
        <location evidence="1">Nucleus</location>
    </subcellularLocation>
</comment>
<dbReference type="SUPFAM" id="SSF140996">
    <property type="entry name" value="Hermes dimerisation domain"/>
    <property type="match status" value="1"/>
</dbReference>
<feature type="compositionally biased region" description="Polar residues" evidence="9">
    <location>
        <begin position="358"/>
        <end position="376"/>
    </location>
</feature>
<evidence type="ECO:0000256" key="1">
    <source>
        <dbReference type="ARBA" id="ARBA00004123"/>
    </source>
</evidence>
<keyword evidence="14" id="KW-1185">Reference proteome</keyword>
<evidence type="ECO:0000256" key="9">
    <source>
        <dbReference type="SAM" id="MobiDB-lite"/>
    </source>
</evidence>
<accession>A0A132A3N6</accession>
<evidence type="ECO:0000313" key="12">
    <source>
        <dbReference type="EMBL" id="KPM05607.1"/>
    </source>
</evidence>
<dbReference type="PANTHER" id="PTHR46481:SF10">
    <property type="entry name" value="ZINC FINGER BED DOMAIN-CONTAINING PROTEIN 39"/>
    <property type="match status" value="1"/>
</dbReference>
<evidence type="ECO:0000256" key="4">
    <source>
        <dbReference type="ARBA" id="ARBA00022833"/>
    </source>
</evidence>
<keyword evidence="4" id="KW-0862">Zinc</keyword>
<evidence type="ECO:0000256" key="2">
    <source>
        <dbReference type="ARBA" id="ARBA00022723"/>
    </source>
</evidence>
<feature type="region of interest" description="Disordered" evidence="9">
    <location>
        <begin position="355"/>
        <end position="376"/>
    </location>
</feature>
<dbReference type="GO" id="GO:0005634">
    <property type="term" value="C:nucleus"/>
    <property type="evidence" value="ECO:0007669"/>
    <property type="project" value="UniProtKB-SubCell"/>
</dbReference>
<keyword evidence="2" id="KW-0479">Metal-binding</keyword>
<dbReference type="Proteomes" id="UP000616769">
    <property type="component" value="Unassembled WGS sequence"/>
</dbReference>
<evidence type="ECO:0000256" key="5">
    <source>
        <dbReference type="ARBA" id="ARBA00023015"/>
    </source>
</evidence>
<feature type="compositionally biased region" description="Polar residues" evidence="9">
    <location>
        <begin position="249"/>
        <end position="274"/>
    </location>
</feature>
<feature type="domain" description="BED-type" evidence="10">
    <location>
        <begin position="166"/>
        <end position="224"/>
    </location>
</feature>
<keyword evidence="5" id="KW-0805">Transcription regulation</keyword>
<dbReference type="SUPFAM" id="SSF57667">
    <property type="entry name" value="beta-beta-alpha zinc fingers"/>
    <property type="match status" value="2"/>
</dbReference>
<dbReference type="EMBL" id="WVUK01000064">
    <property type="protein sequence ID" value="KAF7489544.1"/>
    <property type="molecule type" value="Genomic_DNA"/>
</dbReference>
<reference evidence="12 15" key="1">
    <citation type="journal article" date="2015" name="Parasit. Vectors">
        <title>Draft genome of the scabies mite.</title>
        <authorList>
            <person name="Rider S.D.Jr."/>
            <person name="Morgan M.S."/>
            <person name="Arlian L.G."/>
        </authorList>
    </citation>
    <scope>NUCLEOTIDE SEQUENCE [LARGE SCALE GENOMIC DNA]</scope>
    <source>
        <strain evidence="12">Arlian Lab</strain>
    </source>
</reference>